<dbReference type="Gene3D" id="2.60.40.2320">
    <property type="match status" value="1"/>
</dbReference>
<organism evidence="11 12">
    <name type="scientific">Bacillus mycoides</name>
    <dbReference type="NCBI Taxonomy" id="1405"/>
    <lineage>
        <taxon>Bacteria</taxon>
        <taxon>Bacillati</taxon>
        <taxon>Bacillota</taxon>
        <taxon>Bacilli</taxon>
        <taxon>Bacillales</taxon>
        <taxon>Bacillaceae</taxon>
        <taxon>Bacillus</taxon>
        <taxon>Bacillus cereus group</taxon>
    </lineage>
</organism>
<dbReference type="PATRIC" id="fig|86662.25.peg.2610"/>
<protein>
    <recommendedName>
        <fullName evidence="7">pullulanase</fullName>
        <ecNumber evidence="7">3.2.1.41</ecNumber>
    </recommendedName>
    <alternativeName>
        <fullName evidence="8">Alpha-dextrin endo-1,6-alpha-glucosidase</fullName>
    </alternativeName>
    <alternativeName>
        <fullName evidence="9">Pullulan 6-glucanohydrolase</fullName>
    </alternativeName>
</protein>
<dbReference type="InterPro" id="IPR014756">
    <property type="entry name" value="Ig_E-set"/>
</dbReference>
<dbReference type="InterPro" id="IPR005323">
    <property type="entry name" value="CBM41_pullulanase"/>
</dbReference>
<evidence type="ECO:0000256" key="6">
    <source>
        <dbReference type="ARBA" id="ARBA00023965"/>
    </source>
</evidence>
<dbReference type="FunFam" id="2.60.40.10:FF:002037">
    <property type="entry name" value="1,4-alpha-glucan branching enzyme"/>
    <property type="match status" value="1"/>
</dbReference>
<dbReference type="InterPro" id="IPR013780">
    <property type="entry name" value="Glyco_hydro_b"/>
</dbReference>
<dbReference type="InterPro" id="IPR004193">
    <property type="entry name" value="Glyco_hydro_13_N"/>
</dbReference>
<gene>
    <name evidence="11" type="ORF">BWGOE8_25700</name>
</gene>
<evidence type="ECO:0000256" key="8">
    <source>
        <dbReference type="ARBA" id="ARBA00029618"/>
    </source>
</evidence>
<dbReference type="InterPro" id="IPR011840">
    <property type="entry name" value="PulA_typeI"/>
</dbReference>
<evidence type="ECO:0000256" key="9">
    <source>
        <dbReference type="ARBA" id="ARBA00031076"/>
    </source>
</evidence>
<keyword evidence="5" id="KW-0326">Glycosidase</keyword>
<evidence type="ECO:0000313" key="12">
    <source>
        <dbReference type="Proteomes" id="UP000175706"/>
    </source>
</evidence>
<accession>A0A1E8B7C1</accession>
<evidence type="ECO:0000256" key="1">
    <source>
        <dbReference type="ARBA" id="ARBA00008061"/>
    </source>
</evidence>
<dbReference type="SUPFAM" id="SSF51445">
    <property type="entry name" value="(Trans)glycosidases"/>
    <property type="match status" value="1"/>
</dbReference>
<dbReference type="SUPFAM" id="SSF81296">
    <property type="entry name" value="E set domains"/>
    <property type="match status" value="1"/>
</dbReference>
<dbReference type="Proteomes" id="UP000175706">
    <property type="component" value="Unassembled WGS sequence"/>
</dbReference>
<dbReference type="InterPro" id="IPR006047">
    <property type="entry name" value="GH13_cat_dom"/>
</dbReference>
<dbReference type="NCBIfam" id="TIGR02104">
    <property type="entry name" value="pulA_typeI"/>
    <property type="match status" value="1"/>
</dbReference>
<proteinExistence type="inferred from homology"/>
<name>A0A1E8B7C1_BACMY</name>
<dbReference type="PANTHER" id="PTHR43002">
    <property type="entry name" value="GLYCOGEN DEBRANCHING ENZYME"/>
    <property type="match status" value="1"/>
</dbReference>
<evidence type="ECO:0000313" key="11">
    <source>
        <dbReference type="EMBL" id="OFD79120.1"/>
    </source>
</evidence>
<dbReference type="Gene3D" id="2.60.40.1110">
    <property type="match status" value="1"/>
</dbReference>
<dbReference type="Pfam" id="PF00128">
    <property type="entry name" value="Alpha-amylase"/>
    <property type="match status" value="1"/>
</dbReference>
<dbReference type="EC" id="3.2.1.41" evidence="7"/>
<dbReference type="EMBL" id="LXLT01000032">
    <property type="protein sequence ID" value="OFD79120.1"/>
    <property type="molecule type" value="Genomic_DNA"/>
</dbReference>
<sequence>MFVLFKERVYVVRITKRLINKSFLLLTIIIMLSSVFSFQSVKAVSNSKTTEITIHYKEKSGNTKDWNLWVWGENANGKSYEFTGEDEFGKYAKIKIDGDYNRVGFIVRTNEWEKDGGDHWVENIRDGRAEVWILSGDEKVYDSKPSSDLSIQKATIDSFNEITINTNIPFNIKEQKIEIEGVKIKGISPYDKNSGDITNKVKIITEQKIDLKQTYKVKIANLADANTEIGKVIRSEEFDNLFYYSGNDLGNVHTPQHTKFRVWAPTASEAKLVTYKKWSDKVGTEINMQQGEKGTWTAELKGNQKGLFYTYKVKIGDKWTEAVDPYVRAASVNGDKGAVVDLEETNPKKWKANKKPKFKNPEDAIIYELHVRDLSIQPESGIKQKGKYLGVTEKGTKGPEVVKTGLDHMKDLGVTHVQFLPIFDYASVNEETLNEPQYNWGYDPKNFNVPEGSYSTNPYEPTVRITELKQMIQTLHDNNLRVVMDVVYNHMYNAAESNFHKLVPGYYYRYNEDGTLANGTGVGNDTASERKMMRKFMVDSVTYWAKEYNLDGFRFDLMGIHDYETMNEIRKGVNQIDPSIILHGEGWDLNTPLAAQLKANQKNAEKMKGIAHFNDNIRDGLKGSVFEDKDNGFVNGNQNMEDRIKKGITAGIDYDTNSSTYQDPEQVLTYVEAHDNHTLWDKLELTNPGESEEVRKQMHKLSSSILLTSQGIPFLHAGQEFMRTKYGDHNSYKSPDSINQMDWLRRAAFNNEVDYMKGLIDLRKKYSAFRMTSAEQIKKQVSFIDAPKNVVAYAIDGKGNGNKSEYFMVAHNANREAMDITLPSKGPWKVLVDGKQAGSRTLYVVHDNKIKVPALSSFVLKTEKPIK</sequence>
<dbReference type="GO" id="GO:0005975">
    <property type="term" value="P:carbohydrate metabolic process"/>
    <property type="evidence" value="ECO:0007669"/>
    <property type="project" value="InterPro"/>
</dbReference>
<comment type="caution">
    <text evidence="11">The sequence shown here is derived from an EMBL/GenBank/DDBJ whole genome shotgun (WGS) entry which is preliminary data.</text>
</comment>
<dbReference type="Gene3D" id="2.60.40.10">
    <property type="entry name" value="Immunoglobulins"/>
    <property type="match status" value="1"/>
</dbReference>
<evidence type="ECO:0000256" key="4">
    <source>
        <dbReference type="ARBA" id="ARBA00022837"/>
    </source>
</evidence>
<dbReference type="InterPro" id="IPR013784">
    <property type="entry name" value="Carb-bd-like_fold"/>
</dbReference>
<dbReference type="CDD" id="cd11341">
    <property type="entry name" value="AmyAc_Pullulanase_LD-like"/>
    <property type="match status" value="1"/>
</dbReference>
<keyword evidence="4" id="KW-0106">Calcium</keyword>
<dbReference type="FunFam" id="3.20.20.80:FF:000143">
    <property type="entry name" value="Pullulanase, type I"/>
    <property type="match status" value="1"/>
</dbReference>
<dbReference type="SUPFAM" id="SSF49452">
    <property type="entry name" value="Starch-binding domain-like"/>
    <property type="match status" value="1"/>
</dbReference>
<dbReference type="AlphaFoldDB" id="A0A1E8B7C1"/>
<dbReference type="GO" id="GO:0051060">
    <property type="term" value="F:pullulanase activity"/>
    <property type="evidence" value="ECO:0007669"/>
    <property type="project" value="UniProtKB-EC"/>
</dbReference>
<evidence type="ECO:0000259" key="10">
    <source>
        <dbReference type="SMART" id="SM00642"/>
    </source>
</evidence>
<dbReference type="InterPro" id="IPR017853">
    <property type="entry name" value="GH"/>
</dbReference>
<evidence type="ECO:0000256" key="2">
    <source>
        <dbReference type="ARBA" id="ARBA00022729"/>
    </source>
</evidence>
<dbReference type="SMART" id="SM00642">
    <property type="entry name" value="Aamy"/>
    <property type="match status" value="1"/>
</dbReference>
<dbReference type="InterPro" id="IPR049117">
    <property type="entry name" value="pulA_all-beta"/>
</dbReference>
<evidence type="ECO:0000256" key="3">
    <source>
        <dbReference type="ARBA" id="ARBA00022801"/>
    </source>
</evidence>
<dbReference type="Pfam" id="PF02922">
    <property type="entry name" value="CBM_48"/>
    <property type="match status" value="1"/>
</dbReference>
<dbReference type="Pfam" id="PF21653">
    <property type="entry name" value="pulA_all-beta"/>
    <property type="match status" value="1"/>
</dbReference>
<dbReference type="CDD" id="cd10315">
    <property type="entry name" value="CBM41_pullulanase"/>
    <property type="match status" value="1"/>
</dbReference>
<dbReference type="InterPro" id="IPR013783">
    <property type="entry name" value="Ig-like_fold"/>
</dbReference>
<comment type="catalytic activity">
    <reaction evidence="6">
        <text>Hydrolysis of (1-&gt;6)-alpha-D-glucosidic linkages in pullulan, amylopectin and glycogen, and in the alpha- and beta-limit dextrins of amylopectin and glycogen.</text>
        <dbReference type="EC" id="3.2.1.41"/>
    </reaction>
</comment>
<dbReference type="Pfam" id="PF03714">
    <property type="entry name" value="PUD"/>
    <property type="match status" value="1"/>
</dbReference>
<feature type="domain" description="Glycosyl hydrolase family 13 catalytic" evidence="10">
    <location>
        <begin position="364"/>
        <end position="763"/>
    </location>
</feature>
<dbReference type="GO" id="GO:0030246">
    <property type="term" value="F:carbohydrate binding"/>
    <property type="evidence" value="ECO:0007669"/>
    <property type="project" value="InterPro"/>
</dbReference>
<dbReference type="Gene3D" id="2.60.40.1180">
    <property type="entry name" value="Golgi alpha-mannosidase II"/>
    <property type="match status" value="1"/>
</dbReference>
<dbReference type="Gene3D" id="3.20.20.80">
    <property type="entry name" value="Glycosidases"/>
    <property type="match status" value="1"/>
</dbReference>
<evidence type="ECO:0000256" key="5">
    <source>
        <dbReference type="ARBA" id="ARBA00023295"/>
    </source>
</evidence>
<reference evidence="11 12" key="1">
    <citation type="submission" date="2016-05" db="EMBL/GenBank/DDBJ databases">
        <title>Bacillus thuringiensis and Bacillus weihenstephanensis as novel biocontrol agents of wilt causing Verticillium species.</title>
        <authorList>
            <person name="Hollensteiner J."/>
            <person name="Wemheuer F."/>
            <person name="Harting R."/>
            <person name="Kolarzyk A."/>
            <person name="Diaz-Valerio S."/>
            <person name="Poehlein A."/>
            <person name="Brzuszkiewicz E."/>
            <person name="Nesemann K."/>
            <person name="Braus-Stromeyer S."/>
            <person name="Braus G."/>
            <person name="Daniel R."/>
            <person name="Liesegang H."/>
        </authorList>
    </citation>
    <scope>NUCLEOTIDE SEQUENCE [LARGE SCALE GENOMIC DNA]</scope>
    <source>
        <strain evidence="11 12">GOE8</strain>
    </source>
</reference>
<comment type="similarity">
    <text evidence="1">Belongs to the glycosyl hydrolase 13 family.</text>
</comment>
<evidence type="ECO:0000256" key="7">
    <source>
        <dbReference type="ARBA" id="ARBA00024062"/>
    </source>
</evidence>
<keyword evidence="2" id="KW-0732">Signal</keyword>
<dbReference type="CDD" id="cd02860">
    <property type="entry name" value="E_set_Pullulanase"/>
    <property type="match status" value="1"/>
</dbReference>
<keyword evidence="3" id="KW-0378">Hydrolase</keyword>